<dbReference type="InterPro" id="IPR003959">
    <property type="entry name" value="ATPase_AAA_core"/>
</dbReference>
<evidence type="ECO:0000256" key="5">
    <source>
        <dbReference type="ARBA" id="ARBA00032509"/>
    </source>
</evidence>
<evidence type="ECO:0000256" key="7">
    <source>
        <dbReference type="ARBA" id="ARBA00048778"/>
    </source>
</evidence>
<dbReference type="InterPro" id="IPR003960">
    <property type="entry name" value="ATPase_AAA_CS"/>
</dbReference>
<dbReference type="Gene3D" id="1.10.8.60">
    <property type="match status" value="2"/>
</dbReference>
<dbReference type="GO" id="GO:0042254">
    <property type="term" value="P:ribosome biogenesis"/>
    <property type="evidence" value="ECO:0007669"/>
    <property type="project" value="TreeGrafter"/>
</dbReference>
<dbReference type="Proteomes" id="UP001365542">
    <property type="component" value="Unassembled WGS sequence"/>
</dbReference>
<evidence type="ECO:0000256" key="2">
    <source>
        <dbReference type="ARBA" id="ARBA00022593"/>
    </source>
</evidence>
<feature type="compositionally biased region" description="Basic and acidic residues" evidence="8">
    <location>
        <begin position="169"/>
        <end position="183"/>
    </location>
</feature>
<dbReference type="CDD" id="cd19530">
    <property type="entry name" value="RecA-like_NVL_r2-like"/>
    <property type="match status" value="1"/>
</dbReference>
<sequence>MAFRPSRRGGHQDGRGGSVTKQLDRKVENLVRDYYTTLDRSKSSPPANTTDAILYAQSRDMELKRMKRNQLEKSVTKAMELIDVEICAKGQEEGAEEFDSEFEAFNDAVEKDSNSANKRIVEMWAKNAAGQPSNGTTSAPESQTQPVEVESTSAQKEAQTPGRRKRERNSKADPPVKKQKIDRTPPTGISLRDIGGIEQILNDIHDLIDMPLNCATCYDHLGIQIPRGILLHGPPGCGKTMLANAIAAHHGVPFISVSAPSIVSGMSGESEKKLREIFEEAVKLAPSIIFIDEIDAVMPKRDSAQREMEKRIVAQMLTCMDDLSLSKTGGNPVFVIGATNRPDSLDPALRRAGRFDREICLGVPDEAGREKILKVLSNKLKLSGDFDFAKLAKLTPGFVGADLSSLTTAAGTVAIKRIYEDLKTQHQSKILESNESVSLLTGAMDIDDEPTIPSENSKPTIEDIVAPFPPLSSEELEKLSITIDDFLAALPKVQPSSKREGFATVPDVTWQQIGALEAIRKQMQLAIVKPIAYPEIFEAVGITAPAGILLYGPPGCGKTLLAKAVANESNANFISVKGPELLNKWVGESERAVRQVFMRARASQPCVIFFDELDALAGKREDSTTEATSRVVNTLLTELDGLSDRKGVYVIAATNRPDMIDPAMLRPGRLDKSLFVALPTAEERLDILKKITMRMPLHETIDLWKIADDNRCQNFSGADLSSLVREAANSAVESFFPDTNTENPRPQHRQASLITVCAGDFEKAFGMVRPSVSEAERFRYAQINKKLLGV</sequence>
<keyword evidence="4" id="KW-0067">ATP-binding</keyword>
<reference evidence="10 11" key="1">
    <citation type="submission" date="2019-10" db="EMBL/GenBank/DDBJ databases">
        <authorList>
            <person name="Palmer J.M."/>
        </authorList>
    </citation>
    <scope>NUCLEOTIDE SEQUENCE [LARGE SCALE GENOMIC DNA]</scope>
    <source>
        <strain evidence="10 11">TWF694</strain>
    </source>
</reference>
<name>A0AAV9X4B4_9PEZI</name>
<dbReference type="PROSITE" id="PS00674">
    <property type="entry name" value="AAA"/>
    <property type="match status" value="1"/>
</dbReference>
<dbReference type="InterPro" id="IPR041569">
    <property type="entry name" value="AAA_lid_3"/>
</dbReference>
<evidence type="ECO:0000313" key="10">
    <source>
        <dbReference type="EMBL" id="KAK6535158.1"/>
    </source>
</evidence>
<organism evidence="10 11">
    <name type="scientific">Orbilia ellipsospora</name>
    <dbReference type="NCBI Taxonomy" id="2528407"/>
    <lineage>
        <taxon>Eukaryota</taxon>
        <taxon>Fungi</taxon>
        <taxon>Dikarya</taxon>
        <taxon>Ascomycota</taxon>
        <taxon>Pezizomycotina</taxon>
        <taxon>Orbiliomycetes</taxon>
        <taxon>Orbiliales</taxon>
        <taxon>Orbiliaceae</taxon>
        <taxon>Orbilia</taxon>
    </lineage>
</organism>
<dbReference type="Gene3D" id="3.40.50.300">
    <property type="entry name" value="P-loop containing nucleotide triphosphate hydrolases"/>
    <property type="match status" value="2"/>
</dbReference>
<dbReference type="GO" id="GO:0005634">
    <property type="term" value="C:nucleus"/>
    <property type="evidence" value="ECO:0007669"/>
    <property type="project" value="TreeGrafter"/>
</dbReference>
<dbReference type="AlphaFoldDB" id="A0AAV9X4B4"/>
<proteinExistence type="inferred from homology"/>
<comment type="catalytic activity">
    <reaction evidence="7">
        <text>ATP + H2O = ADP + phosphate + H(+)</text>
        <dbReference type="Rhea" id="RHEA:13065"/>
        <dbReference type="ChEBI" id="CHEBI:15377"/>
        <dbReference type="ChEBI" id="CHEBI:15378"/>
        <dbReference type="ChEBI" id="CHEBI:30616"/>
        <dbReference type="ChEBI" id="CHEBI:43474"/>
        <dbReference type="ChEBI" id="CHEBI:456216"/>
    </reaction>
    <physiologicalReaction direction="left-to-right" evidence="7">
        <dbReference type="Rhea" id="RHEA:13066"/>
    </physiologicalReaction>
</comment>
<keyword evidence="3" id="KW-0547">Nucleotide-binding</keyword>
<dbReference type="InterPro" id="IPR050168">
    <property type="entry name" value="AAA_ATPase_domain"/>
</dbReference>
<comment type="similarity">
    <text evidence="1">Belongs to the AAA ATPase family.</text>
</comment>
<feature type="domain" description="AAA+ ATPase" evidence="9">
    <location>
        <begin position="225"/>
        <end position="365"/>
    </location>
</feature>
<feature type="domain" description="AAA+ ATPase" evidence="9">
    <location>
        <begin position="544"/>
        <end position="680"/>
    </location>
</feature>
<dbReference type="SUPFAM" id="SSF52540">
    <property type="entry name" value="P-loop containing nucleoside triphosphate hydrolases"/>
    <property type="match status" value="2"/>
</dbReference>
<dbReference type="InterPro" id="IPR003593">
    <property type="entry name" value="AAA+_ATPase"/>
</dbReference>
<dbReference type="EMBL" id="JAVHJO010000010">
    <property type="protein sequence ID" value="KAK6535158.1"/>
    <property type="molecule type" value="Genomic_DNA"/>
</dbReference>
<feature type="region of interest" description="Disordered" evidence="8">
    <location>
        <begin position="1"/>
        <end position="23"/>
    </location>
</feature>
<evidence type="ECO:0000259" key="9">
    <source>
        <dbReference type="SMART" id="SM00382"/>
    </source>
</evidence>
<dbReference type="GO" id="GO:0016887">
    <property type="term" value="F:ATP hydrolysis activity"/>
    <property type="evidence" value="ECO:0007669"/>
    <property type="project" value="InterPro"/>
</dbReference>
<dbReference type="FunFam" id="1.10.8.60:FF:000081">
    <property type="entry name" value="AAA family ATPase/60S ribosome export protein"/>
    <property type="match status" value="1"/>
</dbReference>
<dbReference type="SMART" id="SM00382">
    <property type="entry name" value="AAA"/>
    <property type="match status" value="2"/>
</dbReference>
<dbReference type="Pfam" id="PF00004">
    <property type="entry name" value="AAA"/>
    <property type="match status" value="2"/>
</dbReference>
<dbReference type="GO" id="GO:0003723">
    <property type="term" value="F:RNA binding"/>
    <property type="evidence" value="ECO:0007669"/>
    <property type="project" value="TreeGrafter"/>
</dbReference>
<feature type="compositionally biased region" description="Polar residues" evidence="8">
    <location>
        <begin position="130"/>
        <end position="158"/>
    </location>
</feature>
<accession>A0AAV9X4B4</accession>
<dbReference type="InterPro" id="IPR027417">
    <property type="entry name" value="P-loop_NTPase"/>
</dbReference>
<dbReference type="FunFam" id="3.40.50.300:FF:000365">
    <property type="entry name" value="Ribosome biogenesis ATPase RIX7"/>
    <property type="match status" value="1"/>
</dbReference>
<evidence type="ECO:0000313" key="11">
    <source>
        <dbReference type="Proteomes" id="UP001365542"/>
    </source>
</evidence>
<feature type="region of interest" description="Disordered" evidence="8">
    <location>
        <begin position="128"/>
        <end position="189"/>
    </location>
</feature>
<dbReference type="GO" id="GO:0005524">
    <property type="term" value="F:ATP binding"/>
    <property type="evidence" value="ECO:0007669"/>
    <property type="project" value="UniProtKB-KW"/>
</dbReference>
<keyword evidence="11" id="KW-1185">Reference proteome</keyword>
<evidence type="ECO:0000256" key="3">
    <source>
        <dbReference type="ARBA" id="ARBA00022741"/>
    </source>
</evidence>
<gene>
    <name evidence="10" type="ORF">TWF694_001634</name>
</gene>
<dbReference type="FunFam" id="3.40.50.300:FF:000149">
    <property type="entry name" value="Nuclear valosin-containing protein-like"/>
    <property type="match status" value="1"/>
</dbReference>
<dbReference type="GO" id="GO:1990275">
    <property type="term" value="F:preribosome binding"/>
    <property type="evidence" value="ECO:0007669"/>
    <property type="project" value="TreeGrafter"/>
</dbReference>
<keyword evidence="2" id="KW-0962">Peroxisome biogenesis</keyword>
<evidence type="ECO:0000256" key="4">
    <source>
        <dbReference type="ARBA" id="ARBA00022840"/>
    </source>
</evidence>
<dbReference type="GO" id="GO:0007031">
    <property type="term" value="P:peroxisome organization"/>
    <property type="evidence" value="ECO:0007669"/>
    <property type="project" value="UniProtKB-KW"/>
</dbReference>
<comment type="caution">
    <text evidence="10">The sequence shown here is derived from an EMBL/GenBank/DDBJ whole genome shotgun (WGS) entry which is preliminary data.</text>
</comment>
<protein>
    <recommendedName>
        <fullName evidence="6">Peroxisomal ATPase PEX1</fullName>
    </recommendedName>
    <alternativeName>
        <fullName evidence="5">Peroxin-1</fullName>
    </alternativeName>
</protein>
<dbReference type="PANTHER" id="PTHR23077:SF171">
    <property type="entry name" value="NUCLEAR VALOSIN-CONTAINING PROTEIN-LIKE"/>
    <property type="match status" value="1"/>
</dbReference>
<evidence type="ECO:0000256" key="1">
    <source>
        <dbReference type="ARBA" id="ARBA00006914"/>
    </source>
</evidence>
<dbReference type="Pfam" id="PF17862">
    <property type="entry name" value="AAA_lid_3"/>
    <property type="match status" value="2"/>
</dbReference>
<evidence type="ECO:0000256" key="8">
    <source>
        <dbReference type="SAM" id="MobiDB-lite"/>
    </source>
</evidence>
<dbReference type="PANTHER" id="PTHR23077">
    <property type="entry name" value="AAA-FAMILY ATPASE"/>
    <property type="match status" value="1"/>
</dbReference>
<evidence type="ECO:0000256" key="6">
    <source>
        <dbReference type="ARBA" id="ARBA00034532"/>
    </source>
</evidence>